<accession>A0A2S2C0L0</accession>
<dbReference type="KEGG" id="roz:CBI38_25435"/>
<organism evidence="1 2">
    <name type="scientific">Rhodococcus oxybenzonivorans</name>
    <dbReference type="NCBI Taxonomy" id="1990687"/>
    <lineage>
        <taxon>Bacteria</taxon>
        <taxon>Bacillati</taxon>
        <taxon>Actinomycetota</taxon>
        <taxon>Actinomycetes</taxon>
        <taxon>Mycobacteriales</taxon>
        <taxon>Nocardiaceae</taxon>
        <taxon>Rhodococcus</taxon>
    </lineage>
</organism>
<evidence type="ECO:0000313" key="1">
    <source>
        <dbReference type="EMBL" id="AWK74402.1"/>
    </source>
</evidence>
<sequence>MGTVDARGGELDELADRVAVSDRAAGESVREVAALLHAPIRVHITGRAGVGRTTVATAVEEGAIPGAEIEEPGPLDVPGAPDPVLDGDVVVCVLVESVRAADRVAVAGVDAERALLVLNKVDALGESREPADVWVAALARAAECSSDAGLPVLPLIGSLATARAVTEADLAVLRQRPHDLSSVWDAHGVAIASAALEANPQLGAPAVTALLRMASGVEEVVGAVAARVAHVRAGRGECALRSLRSLAARNTGVRDALEEYLAGDAAAALAAAAGRLHLADWNREAPAEPGTAEDAVRCAQWWRTQLSGNPTARQRGAIVDVRRHYLRIWQRMGGRPDDSRPVAARGPG</sequence>
<gene>
    <name evidence="1" type="ORF">CBI38_25435</name>
</gene>
<keyword evidence="2" id="KW-1185">Reference proteome</keyword>
<reference evidence="1 2" key="1">
    <citation type="submission" date="2017-05" db="EMBL/GenBank/DDBJ databases">
        <title>Isolation of Rhodococcus sp. S2-17 biodegrading of BP-3.</title>
        <authorList>
            <person name="Lee Y."/>
            <person name="Kim K.H."/>
            <person name="Chun B.H."/>
            <person name="Jung H.S."/>
            <person name="Jeon C.O."/>
        </authorList>
    </citation>
    <scope>NUCLEOTIDE SEQUENCE [LARGE SCALE GENOMIC DNA]</scope>
    <source>
        <strain evidence="1 2">S2-17</strain>
    </source>
</reference>
<evidence type="ECO:0000313" key="2">
    <source>
        <dbReference type="Proteomes" id="UP000245711"/>
    </source>
</evidence>
<dbReference type="Proteomes" id="UP000245711">
    <property type="component" value="Chromosome"/>
</dbReference>
<dbReference type="OrthoDB" id="4567510at2"/>
<protein>
    <submittedName>
        <fullName evidence="1">Uncharacterized protein</fullName>
    </submittedName>
</protein>
<dbReference type="EMBL" id="CP021354">
    <property type="protein sequence ID" value="AWK74402.1"/>
    <property type="molecule type" value="Genomic_DNA"/>
</dbReference>
<name>A0A2S2C0L0_9NOCA</name>
<dbReference type="AlphaFoldDB" id="A0A2S2C0L0"/>
<dbReference type="RefSeq" id="WP_109333297.1">
    <property type="nucleotide sequence ID" value="NZ_CP021354.1"/>
</dbReference>
<proteinExistence type="predicted"/>